<reference evidence="4 6" key="1">
    <citation type="journal article" date="2008" name="Science">
        <title>The Physcomitrella genome reveals evolutionary insights into the conquest of land by plants.</title>
        <authorList>
            <person name="Rensing S."/>
            <person name="Lang D."/>
            <person name="Zimmer A."/>
            <person name="Terry A."/>
            <person name="Salamov A."/>
            <person name="Shapiro H."/>
            <person name="Nishiyama T."/>
            <person name="Perroud P.-F."/>
            <person name="Lindquist E."/>
            <person name="Kamisugi Y."/>
            <person name="Tanahashi T."/>
            <person name="Sakakibara K."/>
            <person name="Fujita T."/>
            <person name="Oishi K."/>
            <person name="Shin-I T."/>
            <person name="Kuroki Y."/>
            <person name="Toyoda A."/>
            <person name="Suzuki Y."/>
            <person name="Hashimoto A."/>
            <person name="Yamaguchi K."/>
            <person name="Sugano A."/>
            <person name="Kohara Y."/>
            <person name="Fujiyama A."/>
            <person name="Anterola A."/>
            <person name="Aoki S."/>
            <person name="Ashton N."/>
            <person name="Barbazuk W.B."/>
            <person name="Barker E."/>
            <person name="Bennetzen J."/>
            <person name="Bezanilla M."/>
            <person name="Blankenship R."/>
            <person name="Cho S.H."/>
            <person name="Dutcher S."/>
            <person name="Estelle M."/>
            <person name="Fawcett J.A."/>
            <person name="Gundlach H."/>
            <person name="Hanada K."/>
            <person name="Heyl A."/>
            <person name="Hicks K.A."/>
            <person name="Hugh J."/>
            <person name="Lohr M."/>
            <person name="Mayer K."/>
            <person name="Melkozernov A."/>
            <person name="Murata T."/>
            <person name="Nelson D."/>
            <person name="Pils B."/>
            <person name="Prigge M."/>
            <person name="Reiss B."/>
            <person name="Renner T."/>
            <person name="Rombauts S."/>
            <person name="Rushton P."/>
            <person name="Sanderfoot A."/>
            <person name="Schween G."/>
            <person name="Shiu S.-H."/>
            <person name="Stueber K."/>
            <person name="Theodoulou F.L."/>
            <person name="Tu H."/>
            <person name="Van de Peer Y."/>
            <person name="Verrier P.J."/>
            <person name="Waters E."/>
            <person name="Wood A."/>
            <person name="Yang L."/>
            <person name="Cove D."/>
            <person name="Cuming A."/>
            <person name="Hasebe M."/>
            <person name="Lucas S."/>
            <person name="Mishler D.B."/>
            <person name="Reski R."/>
            <person name="Grigoriev I."/>
            <person name="Quatrano R.S."/>
            <person name="Boore J.L."/>
        </authorList>
    </citation>
    <scope>NUCLEOTIDE SEQUENCE [LARGE SCALE GENOMIC DNA]</scope>
    <source>
        <strain evidence="5 6">cv. Gransden 2004</strain>
    </source>
</reference>
<evidence type="ECO:0000313" key="5">
    <source>
        <dbReference type="EnsemblPlants" id="Pp3c13_14420V3.1"/>
    </source>
</evidence>
<proteinExistence type="predicted"/>
<dbReference type="Proteomes" id="UP000006727">
    <property type="component" value="Chromosome 13"/>
</dbReference>
<evidence type="ECO:0000256" key="1">
    <source>
        <dbReference type="ARBA" id="ARBA00004123"/>
    </source>
</evidence>
<keyword evidence="2" id="KW-0539">Nucleus</keyword>
<dbReference type="InterPro" id="IPR054502">
    <property type="entry name" value="bHLH-TF_ACT-like_plant"/>
</dbReference>
<evidence type="ECO:0000256" key="2">
    <source>
        <dbReference type="ARBA" id="ARBA00023242"/>
    </source>
</evidence>
<gene>
    <name evidence="4" type="ORF">PHYPA_017359</name>
</gene>
<keyword evidence="6" id="KW-1185">Reference proteome</keyword>
<protein>
    <recommendedName>
        <fullName evidence="3">Plant bHLH transcription factor ACT-like domain-containing protein</fullName>
    </recommendedName>
</protein>
<dbReference type="InterPro" id="IPR051358">
    <property type="entry name" value="TF_AMS/ICE1/BHLH6-like"/>
</dbReference>
<dbReference type="GO" id="GO:0005634">
    <property type="term" value="C:nucleus"/>
    <property type="evidence" value="ECO:0000318"/>
    <property type="project" value="GO_Central"/>
</dbReference>
<dbReference type="EMBL" id="ABEU02000013">
    <property type="protein sequence ID" value="PNR42529.1"/>
    <property type="molecule type" value="Genomic_DNA"/>
</dbReference>
<organism evidence="4">
    <name type="scientific">Physcomitrium patens</name>
    <name type="common">Spreading-leaved earth moss</name>
    <name type="synonym">Physcomitrella patens</name>
    <dbReference type="NCBI Taxonomy" id="3218"/>
    <lineage>
        <taxon>Eukaryota</taxon>
        <taxon>Viridiplantae</taxon>
        <taxon>Streptophyta</taxon>
        <taxon>Embryophyta</taxon>
        <taxon>Bryophyta</taxon>
        <taxon>Bryophytina</taxon>
        <taxon>Bryopsida</taxon>
        <taxon>Funariidae</taxon>
        <taxon>Funariales</taxon>
        <taxon>Funariaceae</taxon>
        <taxon>Physcomitrium</taxon>
    </lineage>
</organism>
<dbReference type="Gramene" id="Pp3c13_14420V3.2">
    <property type="protein sequence ID" value="Pp3c13_14420V3.2"/>
    <property type="gene ID" value="Pp3c13_14420"/>
</dbReference>
<dbReference type="PANTHER" id="PTHR31945:SF11">
    <property type="entry name" value="TRANSCRIPTION FACTOR ABORTED MICROSPORES"/>
    <property type="match status" value="1"/>
</dbReference>
<dbReference type="PANTHER" id="PTHR31945">
    <property type="entry name" value="TRANSCRIPTION FACTOR SCREAM2-RELATED"/>
    <property type="match status" value="1"/>
</dbReference>
<dbReference type="AlphaFoldDB" id="A0A2K1JLX4"/>
<dbReference type="GO" id="GO:0006355">
    <property type="term" value="P:regulation of DNA-templated transcription"/>
    <property type="evidence" value="ECO:0000318"/>
    <property type="project" value="GO_Central"/>
</dbReference>
<sequence length="82" mass="9116">MTQVEVNKMDGRLYSLRIFCEKLPGVFIKLMQALNVLGLIIVHANITSYHGLILNDFNAEVRDKKVVGVDTLLGLASLPPIH</sequence>
<dbReference type="EnsemblPlants" id="Pp3c13_14420V3.2">
    <property type="protein sequence ID" value="Pp3c13_14420V3.2"/>
    <property type="gene ID" value="Pp3c13_14420"/>
</dbReference>
<accession>A0A2K1JLX4</accession>
<evidence type="ECO:0000259" key="3">
    <source>
        <dbReference type="Pfam" id="PF22754"/>
    </source>
</evidence>
<evidence type="ECO:0000313" key="6">
    <source>
        <dbReference type="Proteomes" id="UP000006727"/>
    </source>
</evidence>
<dbReference type="GO" id="GO:0043565">
    <property type="term" value="F:sequence-specific DNA binding"/>
    <property type="evidence" value="ECO:0000318"/>
    <property type="project" value="GO_Central"/>
</dbReference>
<dbReference type="EnsemblPlants" id="Pp3c13_14420V3.1">
    <property type="protein sequence ID" value="Pp3c13_14420V3.1"/>
    <property type="gene ID" value="Pp3c13_14420"/>
</dbReference>
<evidence type="ECO:0000313" key="4">
    <source>
        <dbReference type="EMBL" id="PNR42529.1"/>
    </source>
</evidence>
<dbReference type="PaxDb" id="3218-PP1S158_34V6.1"/>
<feature type="domain" description="Plant bHLH transcription factor ACT-like" evidence="3">
    <location>
        <begin position="3"/>
        <end position="64"/>
    </location>
</feature>
<dbReference type="InParanoid" id="A0A2K1JLX4"/>
<name>A0A2K1JLX4_PHYPA</name>
<dbReference type="GO" id="GO:0003700">
    <property type="term" value="F:DNA-binding transcription factor activity"/>
    <property type="evidence" value="ECO:0000318"/>
    <property type="project" value="GO_Central"/>
</dbReference>
<comment type="subcellular location">
    <subcellularLocation>
        <location evidence="1">Nucleus</location>
    </subcellularLocation>
</comment>
<dbReference type="Gramene" id="Pp3c13_14420V3.1">
    <property type="protein sequence ID" value="Pp3c13_14420V3.1"/>
    <property type="gene ID" value="Pp3c13_14420"/>
</dbReference>
<reference evidence="4 6" key="2">
    <citation type="journal article" date="2018" name="Plant J.">
        <title>The Physcomitrella patens chromosome-scale assembly reveals moss genome structure and evolution.</title>
        <authorList>
            <person name="Lang D."/>
            <person name="Ullrich K.K."/>
            <person name="Murat F."/>
            <person name="Fuchs J."/>
            <person name="Jenkins J."/>
            <person name="Haas F.B."/>
            <person name="Piednoel M."/>
            <person name="Gundlach H."/>
            <person name="Van Bel M."/>
            <person name="Meyberg R."/>
            <person name="Vives C."/>
            <person name="Morata J."/>
            <person name="Symeonidi A."/>
            <person name="Hiss M."/>
            <person name="Muchero W."/>
            <person name="Kamisugi Y."/>
            <person name="Saleh O."/>
            <person name="Blanc G."/>
            <person name="Decker E.L."/>
            <person name="van Gessel N."/>
            <person name="Grimwood J."/>
            <person name="Hayes R.D."/>
            <person name="Graham S.W."/>
            <person name="Gunter L.E."/>
            <person name="McDaniel S.F."/>
            <person name="Hoernstein S.N.W."/>
            <person name="Larsson A."/>
            <person name="Li F.W."/>
            <person name="Perroud P.F."/>
            <person name="Phillips J."/>
            <person name="Ranjan P."/>
            <person name="Rokshar D.S."/>
            <person name="Rothfels C.J."/>
            <person name="Schneider L."/>
            <person name="Shu S."/>
            <person name="Stevenson D.W."/>
            <person name="Thummler F."/>
            <person name="Tillich M."/>
            <person name="Villarreal Aguilar J.C."/>
            <person name="Widiez T."/>
            <person name="Wong G.K."/>
            <person name="Wymore A."/>
            <person name="Zhang Y."/>
            <person name="Zimmer A.D."/>
            <person name="Quatrano R.S."/>
            <person name="Mayer K.F.X."/>
            <person name="Goodstein D."/>
            <person name="Casacuberta J.M."/>
            <person name="Vandepoele K."/>
            <person name="Reski R."/>
            <person name="Cuming A.C."/>
            <person name="Tuskan G.A."/>
            <person name="Maumus F."/>
            <person name="Salse J."/>
            <person name="Schmutz J."/>
            <person name="Rensing S.A."/>
        </authorList>
    </citation>
    <scope>NUCLEOTIDE SEQUENCE [LARGE SCALE GENOMIC DNA]</scope>
    <source>
        <strain evidence="5 6">cv. Gransden 2004</strain>
    </source>
</reference>
<dbReference type="Pfam" id="PF22754">
    <property type="entry name" value="bHLH-TF_ACT-like_plant"/>
    <property type="match status" value="1"/>
</dbReference>
<reference evidence="5" key="3">
    <citation type="submission" date="2020-12" db="UniProtKB">
        <authorList>
            <consortium name="EnsemblPlants"/>
        </authorList>
    </citation>
    <scope>IDENTIFICATION</scope>
</reference>